<dbReference type="Proteomes" id="UP001316184">
    <property type="component" value="Chromosome"/>
</dbReference>
<dbReference type="SUPFAM" id="SSF50475">
    <property type="entry name" value="FMN-binding split barrel"/>
    <property type="match status" value="1"/>
</dbReference>
<evidence type="ECO:0000313" key="2">
    <source>
        <dbReference type="Proteomes" id="UP001316184"/>
    </source>
</evidence>
<keyword evidence="2" id="KW-1185">Reference proteome</keyword>
<dbReference type="EMBL" id="CP102173">
    <property type="protein sequence ID" value="UUP12524.1"/>
    <property type="molecule type" value="Genomic_DNA"/>
</dbReference>
<dbReference type="InterPro" id="IPR012349">
    <property type="entry name" value="Split_barrel_FMN-bd"/>
</dbReference>
<proteinExistence type="predicted"/>
<dbReference type="Pfam" id="PF12900">
    <property type="entry name" value="Pyridox_ox_2"/>
    <property type="match status" value="1"/>
</dbReference>
<dbReference type="InterPro" id="IPR024747">
    <property type="entry name" value="Pyridox_Oxase-rel"/>
</dbReference>
<sequence>MTDATRSSFTALSEQECRDLLGTTTVGRVAFVNDEGQQLLPVNFAVRGHDIYFRTTADSVLAELGEGHDDVAFGADFHDDTYQRGWNVTVVGSSDRVDDPALISELLATARPRPWAPGERDVIIVIHERRIGGRRVRQH</sequence>
<accession>A0ABY5M6E3</accession>
<dbReference type="RefSeq" id="WP_232400047.1">
    <property type="nucleotide sequence ID" value="NZ_CP102173.1"/>
</dbReference>
<protein>
    <submittedName>
        <fullName evidence="1">Pyridoxamine 5'-phosphate oxidase family protein</fullName>
    </submittedName>
</protein>
<organism evidence="1 2">
    <name type="scientific">Aeromicrobium wangtongii</name>
    <dbReference type="NCBI Taxonomy" id="2969247"/>
    <lineage>
        <taxon>Bacteria</taxon>
        <taxon>Bacillati</taxon>
        <taxon>Actinomycetota</taxon>
        <taxon>Actinomycetes</taxon>
        <taxon>Propionibacteriales</taxon>
        <taxon>Nocardioidaceae</taxon>
        <taxon>Aeromicrobium</taxon>
    </lineage>
</organism>
<evidence type="ECO:0000313" key="1">
    <source>
        <dbReference type="EMBL" id="UUP12524.1"/>
    </source>
</evidence>
<dbReference type="Gene3D" id="2.30.110.10">
    <property type="entry name" value="Electron Transport, Fmn-binding Protein, Chain A"/>
    <property type="match status" value="1"/>
</dbReference>
<gene>
    <name evidence="1" type="ORF">NQV15_11735</name>
</gene>
<name>A0ABY5M6E3_9ACTN</name>
<reference evidence="1 2" key="1">
    <citation type="submission" date="2022-08" db="EMBL/GenBank/DDBJ databases">
        <title>novel species in genus Aeromicrobium.</title>
        <authorList>
            <person name="Ye L."/>
        </authorList>
    </citation>
    <scope>NUCLEOTIDE SEQUENCE [LARGE SCALE GENOMIC DNA]</scope>
    <source>
        <strain evidence="2">zg-Y1379</strain>
    </source>
</reference>